<feature type="signal peptide" evidence="1">
    <location>
        <begin position="1"/>
        <end position="28"/>
    </location>
</feature>
<evidence type="ECO:0000313" key="3">
    <source>
        <dbReference type="Proteomes" id="UP000603708"/>
    </source>
</evidence>
<proteinExistence type="predicted"/>
<dbReference type="RefSeq" id="WP_229924580.1">
    <property type="nucleotide sequence ID" value="NZ_BNCD01000006.1"/>
</dbReference>
<protein>
    <recommendedName>
        <fullName evidence="4">Secreted protein</fullName>
    </recommendedName>
</protein>
<organism evidence="2 3">
    <name type="scientific">Streptomyces sulfonofaciens</name>
    <dbReference type="NCBI Taxonomy" id="68272"/>
    <lineage>
        <taxon>Bacteria</taxon>
        <taxon>Bacillati</taxon>
        <taxon>Actinomycetota</taxon>
        <taxon>Actinomycetes</taxon>
        <taxon>Kitasatosporales</taxon>
        <taxon>Streptomycetaceae</taxon>
        <taxon>Streptomyces</taxon>
    </lineage>
</organism>
<dbReference type="AlphaFoldDB" id="A0A919KY85"/>
<keyword evidence="3" id="KW-1185">Reference proteome</keyword>
<evidence type="ECO:0000256" key="1">
    <source>
        <dbReference type="SAM" id="SignalP"/>
    </source>
</evidence>
<evidence type="ECO:0008006" key="4">
    <source>
        <dbReference type="Google" id="ProtNLM"/>
    </source>
</evidence>
<gene>
    <name evidence="2" type="ORF">GCM10018793_26420</name>
</gene>
<dbReference type="Proteomes" id="UP000603708">
    <property type="component" value="Unassembled WGS sequence"/>
</dbReference>
<keyword evidence="1" id="KW-0732">Signal</keyword>
<name>A0A919KY85_9ACTN</name>
<dbReference type="EMBL" id="BNCD01000006">
    <property type="protein sequence ID" value="GHH77695.1"/>
    <property type="molecule type" value="Genomic_DNA"/>
</dbReference>
<accession>A0A919KY85</accession>
<comment type="caution">
    <text evidence="2">The sequence shown here is derived from an EMBL/GenBank/DDBJ whole genome shotgun (WGS) entry which is preliminary data.</text>
</comment>
<reference evidence="2" key="2">
    <citation type="submission" date="2020-09" db="EMBL/GenBank/DDBJ databases">
        <authorList>
            <person name="Sun Q."/>
            <person name="Ohkuma M."/>
        </authorList>
    </citation>
    <scope>NUCLEOTIDE SEQUENCE</scope>
    <source>
        <strain evidence="2">JCM 5069</strain>
    </source>
</reference>
<reference evidence="2" key="1">
    <citation type="journal article" date="2014" name="Int. J. Syst. Evol. Microbiol.">
        <title>Complete genome sequence of Corynebacterium casei LMG S-19264T (=DSM 44701T), isolated from a smear-ripened cheese.</title>
        <authorList>
            <consortium name="US DOE Joint Genome Institute (JGI-PGF)"/>
            <person name="Walter F."/>
            <person name="Albersmeier A."/>
            <person name="Kalinowski J."/>
            <person name="Ruckert C."/>
        </authorList>
    </citation>
    <scope>NUCLEOTIDE SEQUENCE</scope>
    <source>
        <strain evidence="2">JCM 5069</strain>
    </source>
</reference>
<feature type="chain" id="PRO_5037828649" description="Secreted protein" evidence="1">
    <location>
        <begin position="29"/>
        <end position="99"/>
    </location>
</feature>
<evidence type="ECO:0000313" key="2">
    <source>
        <dbReference type="EMBL" id="GHH77695.1"/>
    </source>
</evidence>
<sequence>MKQSTIKTLGVAALGAVFAAVGTSAAEAAAPDPTAALSAVTKNLPGAQTALATTLNPTTQAAQKVVAGTGPVRQARQILGAVPTDRVHTPLSTGVLPLG</sequence>